<dbReference type="PANTHER" id="PTHR30126">
    <property type="entry name" value="HTH-TYPE TRANSCRIPTIONAL REGULATOR"/>
    <property type="match status" value="1"/>
</dbReference>
<evidence type="ECO:0000256" key="4">
    <source>
        <dbReference type="ARBA" id="ARBA00023163"/>
    </source>
</evidence>
<dbReference type="SUPFAM" id="SSF46785">
    <property type="entry name" value="Winged helix' DNA-binding domain"/>
    <property type="match status" value="1"/>
</dbReference>
<evidence type="ECO:0000256" key="3">
    <source>
        <dbReference type="ARBA" id="ARBA00023125"/>
    </source>
</evidence>
<comment type="caution">
    <text evidence="6">The sequence shown here is derived from an EMBL/GenBank/DDBJ whole genome shotgun (WGS) entry which is preliminary data.</text>
</comment>
<evidence type="ECO:0000313" key="6">
    <source>
        <dbReference type="EMBL" id="EPX78891.1"/>
    </source>
</evidence>
<dbReference type="InterPro" id="IPR036390">
    <property type="entry name" value="WH_DNA-bd_sf"/>
</dbReference>
<dbReference type="PANTHER" id="PTHR30126:SF40">
    <property type="entry name" value="HTH-TYPE TRANSCRIPTIONAL REGULATOR GLTR"/>
    <property type="match status" value="1"/>
</dbReference>
<dbReference type="FunFam" id="1.10.10.10:FF:000001">
    <property type="entry name" value="LysR family transcriptional regulator"/>
    <property type="match status" value="1"/>
</dbReference>
<organism evidence="6 7">
    <name type="scientific">Litoreibacter arenae DSM 19593</name>
    <dbReference type="NCBI Taxonomy" id="1123360"/>
    <lineage>
        <taxon>Bacteria</taxon>
        <taxon>Pseudomonadati</taxon>
        <taxon>Pseudomonadota</taxon>
        <taxon>Alphaproteobacteria</taxon>
        <taxon>Rhodobacterales</taxon>
        <taxon>Roseobacteraceae</taxon>
        <taxon>Litoreibacter</taxon>
    </lineage>
</organism>
<keyword evidence="2" id="KW-0805">Transcription regulation</keyword>
<dbReference type="Proteomes" id="UP000015351">
    <property type="component" value="Unassembled WGS sequence"/>
</dbReference>
<feature type="domain" description="HTH lysR-type" evidence="5">
    <location>
        <begin position="6"/>
        <end position="63"/>
    </location>
</feature>
<dbReference type="HOGENOM" id="CLU_039613_6_5_5"/>
<dbReference type="RefSeq" id="WP_021100271.1">
    <property type="nucleotide sequence ID" value="NZ_KE557306.1"/>
</dbReference>
<dbReference type="InterPro" id="IPR005119">
    <property type="entry name" value="LysR_subst-bd"/>
</dbReference>
<dbReference type="InterPro" id="IPR036388">
    <property type="entry name" value="WH-like_DNA-bd_sf"/>
</dbReference>
<evidence type="ECO:0000256" key="2">
    <source>
        <dbReference type="ARBA" id="ARBA00023015"/>
    </source>
</evidence>
<keyword evidence="3" id="KW-0238">DNA-binding</keyword>
<dbReference type="SUPFAM" id="SSF53850">
    <property type="entry name" value="Periplasmic binding protein-like II"/>
    <property type="match status" value="1"/>
</dbReference>
<evidence type="ECO:0000256" key="1">
    <source>
        <dbReference type="ARBA" id="ARBA00009437"/>
    </source>
</evidence>
<dbReference type="AlphaFoldDB" id="S9QBV1"/>
<dbReference type="PROSITE" id="PS50931">
    <property type="entry name" value="HTH_LYSR"/>
    <property type="match status" value="1"/>
</dbReference>
<comment type="similarity">
    <text evidence="1">Belongs to the LysR transcriptional regulatory family.</text>
</comment>
<protein>
    <submittedName>
        <fullName evidence="6">Transcriptional regulator, LysR family protein</fullName>
    </submittedName>
</protein>
<accession>S9QBV1</accession>
<dbReference type="Pfam" id="PF03466">
    <property type="entry name" value="LysR_substrate"/>
    <property type="match status" value="1"/>
</dbReference>
<dbReference type="Gene3D" id="3.40.190.10">
    <property type="entry name" value="Periplasmic binding protein-like II"/>
    <property type="match status" value="2"/>
</dbReference>
<reference evidence="7" key="1">
    <citation type="journal article" date="2013" name="Stand. Genomic Sci.">
        <title>Genome sequence of the Litoreibacter arenae type strain (DSM 19593(T)), a member of the Roseobacter clade isolated from sea sand.</title>
        <authorList>
            <person name="Riedel T."/>
            <person name="Fiebig A."/>
            <person name="Petersen J."/>
            <person name="Gronow S."/>
            <person name="Kyrpides N.C."/>
            <person name="Goker M."/>
            <person name="Klenk H.P."/>
        </authorList>
    </citation>
    <scope>NUCLEOTIDE SEQUENCE [LARGE SCALE GENOMIC DNA]</scope>
    <source>
        <strain evidence="7">DSM 19593</strain>
    </source>
</reference>
<keyword evidence="7" id="KW-1185">Reference proteome</keyword>
<sequence length="320" mass="35300">MFLPRISLQALDAFERVARSGSVQIAAAEMKLSISSVSHHLARLEEQLGVTLFDRSSRPFSLTREGHQALQHLAKALLHIRRATDDTAISGLLGTRSLRIGIVEEFESSVTPVLAVYLTQQMPRATLSICNVLSHQATALLQKGDIDLAVVSDSGRTSIGTTSLQVMRDPFVLATPEDLDVDPAELLAGRSELAFLRFNQSHLIGQQIEAHLARNQIELPRRFEFDTAQSILAVIAGGAGWSILTPLGFMRAQRFAASVRLHPLPLPAFSRRLALVSRDSFDEALRQALGVLLRQIIRREVVNQACDTYPWLTGLLEIEE</sequence>
<evidence type="ECO:0000313" key="7">
    <source>
        <dbReference type="Proteomes" id="UP000015351"/>
    </source>
</evidence>
<proteinExistence type="inferred from homology"/>
<dbReference type="STRING" id="1123360.thalar_01706"/>
<dbReference type="Gene3D" id="1.10.10.10">
    <property type="entry name" value="Winged helix-like DNA-binding domain superfamily/Winged helix DNA-binding domain"/>
    <property type="match status" value="1"/>
</dbReference>
<dbReference type="EMBL" id="AONI01000010">
    <property type="protein sequence ID" value="EPX78891.1"/>
    <property type="molecule type" value="Genomic_DNA"/>
</dbReference>
<evidence type="ECO:0000259" key="5">
    <source>
        <dbReference type="PROSITE" id="PS50931"/>
    </source>
</evidence>
<dbReference type="GO" id="GO:0003700">
    <property type="term" value="F:DNA-binding transcription factor activity"/>
    <property type="evidence" value="ECO:0007669"/>
    <property type="project" value="InterPro"/>
</dbReference>
<dbReference type="GO" id="GO:0000976">
    <property type="term" value="F:transcription cis-regulatory region binding"/>
    <property type="evidence" value="ECO:0007669"/>
    <property type="project" value="TreeGrafter"/>
</dbReference>
<gene>
    <name evidence="6" type="ORF">thalar_01706</name>
</gene>
<dbReference type="eggNOG" id="COG0583">
    <property type="taxonomic scope" value="Bacteria"/>
</dbReference>
<dbReference type="Pfam" id="PF00126">
    <property type="entry name" value="HTH_1"/>
    <property type="match status" value="1"/>
</dbReference>
<name>S9QBV1_9RHOB</name>
<dbReference type="InterPro" id="IPR000847">
    <property type="entry name" value="LysR_HTH_N"/>
</dbReference>
<keyword evidence="4" id="KW-0804">Transcription</keyword>